<dbReference type="Pfam" id="PF05916">
    <property type="entry name" value="Sld5"/>
    <property type="match status" value="1"/>
</dbReference>
<feature type="non-terminal residue" evidence="8">
    <location>
        <position position="1"/>
    </location>
</feature>
<dbReference type="PANTHER" id="PTHR12772">
    <property type="entry name" value="DNA REPLICATION COMPLEX GINS PROTEIN PSF2"/>
    <property type="match status" value="1"/>
</dbReference>
<keyword evidence="4" id="KW-0539">Nucleus</keyword>
<protein>
    <recommendedName>
        <fullName evidence="5">GINS complex subunit 2</fullName>
    </recommendedName>
</protein>
<dbReference type="PANTHER" id="PTHR12772:SF0">
    <property type="entry name" value="DNA REPLICATION COMPLEX GINS PROTEIN PSF2"/>
    <property type="match status" value="1"/>
</dbReference>
<comment type="similarity">
    <text evidence="2">Belongs to the GINS2/PSF2 family.</text>
</comment>
<comment type="subcellular location">
    <subcellularLocation>
        <location evidence="1">Nucleus</location>
    </subcellularLocation>
</comment>
<gene>
    <name evidence="8" type="ORF">LAZ67_4002689</name>
</gene>
<dbReference type="InterPro" id="IPR036224">
    <property type="entry name" value="GINS_bundle-like_dom_sf"/>
</dbReference>
<dbReference type="InterPro" id="IPR021151">
    <property type="entry name" value="GINS_A"/>
</dbReference>
<dbReference type="SUPFAM" id="SSF160059">
    <property type="entry name" value="PriA/YqbF domain"/>
    <property type="match status" value="1"/>
</dbReference>
<evidence type="ECO:0000256" key="4">
    <source>
        <dbReference type="ARBA" id="ARBA00023242"/>
    </source>
</evidence>
<dbReference type="InterPro" id="IPR056784">
    <property type="entry name" value="PSF2_N"/>
</dbReference>
<evidence type="ECO:0000313" key="8">
    <source>
        <dbReference type="EMBL" id="UYV66727.1"/>
    </source>
</evidence>
<evidence type="ECO:0000256" key="1">
    <source>
        <dbReference type="ARBA" id="ARBA00004123"/>
    </source>
</evidence>
<dbReference type="CDD" id="cd21694">
    <property type="entry name" value="GINS_B_Psf2"/>
    <property type="match status" value="1"/>
</dbReference>
<sequence>KMDMSEVEFRAEEEMVTIIPNFSLSKLYLISGEIGPFVPSLPTTVPLWVALTLRQAQKCTIVAPDWLNLEVLAAKKQEECSTSEFTKMPHQNYCELTQLLTSAQQLPAADEVKTLVKDIWDNRMAKLRSSAVGFVNGAWTSAKVNELTLMEANTIQPLLCATLDDVQKLSKVVTFSHVASSTFISFL</sequence>
<reference evidence="8 9" key="1">
    <citation type="submission" date="2022-01" db="EMBL/GenBank/DDBJ databases">
        <title>A chromosomal length assembly of Cordylochernes scorpioides.</title>
        <authorList>
            <person name="Zeh D."/>
            <person name="Zeh J."/>
        </authorList>
    </citation>
    <scope>NUCLEOTIDE SEQUENCE [LARGE SCALE GENOMIC DNA]</scope>
    <source>
        <strain evidence="8">IN4F17</strain>
        <tissue evidence="8">Whole Body</tissue>
    </source>
</reference>
<evidence type="ECO:0000256" key="3">
    <source>
        <dbReference type="ARBA" id="ARBA00022705"/>
    </source>
</evidence>
<keyword evidence="9" id="KW-1185">Reference proteome</keyword>
<feature type="domain" description="GINS subunit" evidence="6">
    <location>
        <begin position="66"/>
        <end position="161"/>
    </location>
</feature>
<name>A0ABY6KE08_9ARAC</name>
<dbReference type="InterPro" id="IPR007257">
    <property type="entry name" value="GINS_Psf2"/>
</dbReference>
<keyword evidence="3" id="KW-0235">DNA replication</keyword>
<evidence type="ECO:0000313" key="9">
    <source>
        <dbReference type="Proteomes" id="UP001235939"/>
    </source>
</evidence>
<dbReference type="CDD" id="cd11712">
    <property type="entry name" value="GINS_A_psf2"/>
    <property type="match status" value="1"/>
</dbReference>
<dbReference type="PIRSF" id="PIRSF028998">
    <property type="entry name" value="GINS_Psf2_subgr"/>
    <property type="match status" value="1"/>
</dbReference>
<dbReference type="SUPFAM" id="SSF158573">
    <property type="entry name" value="GINS helical bundle-like"/>
    <property type="match status" value="1"/>
</dbReference>
<dbReference type="EMBL" id="CP092866">
    <property type="protein sequence ID" value="UYV66727.1"/>
    <property type="molecule type" value="Genomic_DNA"/>
</dbReference>
<accession>A0ABY6KE08</accession>
<organism evidence="8 9">
    <name type="scientific">Cordylochernes scorpioides</name>
    <dbReference type="NCBI Taxonomy" id="51811"/>
    <lineage>
        <taxon>Eukaryota</taxon>
        <taxon>Metazoa</taxon>
        <taxon>Ecdysozoa</taxon>
        <taxon>Arthropoda</taxon>
        <taxon>Chelicerata</taxon>
        <taxon>Arachnida</taxon>
        <taxon>Pseudoscorpiones</taxon>
        <taxon>Cheliferoidea</taxon>
        <taxon>Chernetidae</taxon>
        <taxon>Cordylochernes</taxon>
    </lineage>
</organism>
<dbReference type="Gene3D" id="1.20.58.1020">
    <property type="match status" value="1"/>
</dbReference>
<evidence type="ECO:0000259" key="6">
    <source>
        <dbReference type="Pfam" id="PF05916"/>
    </source>
</evidence>
<evidence type="ECO:0000256" key="2">
    <source>
        <dbReference type="ARBA" id="ARBA00010565"/>
    </source>
</evidence>
<dbReference type="Gene3D" id="3.40.5.50">
    <property type="match status" value="1"/>
</dbReference>
<evidence type="ECO:0000259" key="7">
    <source>
        <dbReference type="Pfam" id="PF25005"/>
    </source>
</evidence>
<dbReference type="Proteomes" id="UP001235939">
    <property type="component" value="Chromosome 04"/>
</dbReference>
<evidence type="ECO:0000256" key="5">
    <source>
        <dbReference type="ARBA" id="ARBA00030871"/>
    </source>
</evidence>
<dbReference type="Pfam" id="PF25005">
    <property type="entry name" value="PSF2_N"/>
    <property type="match status" value="1"/>
</dbReference>
<feature type="domain" description="DNA replication complex GINS protein PSF2 N-terminal" evidence="7">
    <location>
        <begin position="4"/>
        <end position="62"/>
    </location>
</feature>
<proteinExistence type="inferred from homology"/>